<dbReference type="Gene3D" id="3.30.40.10">
    <property type="entry name" value="Zinc/RING finger domain, C3HC4 (zinc finger)"/>
    <property type="match status" value="1"/>
</dbReference>
<dbReference type="GO" id="GO:0016579">
    <property type="term" value="P:protein deubiquitination"/>
    <property type="evidence" value="ECO:0007669"/>
    <property type="project" value="InterPro"/>
</dbReference>
<dbReference type="GO" id="GO:0005829">
    <property type="term" value="C:cytosol"/>
    <property type="evidence" value="ECO:0007669"/>
    <property type="project" value="TreeGrafter"/>
</dbReference>
<keyword evidence="1" id="KW-0788">Thiol protease</keyword>
<dbReference type="GO" id="GO:0006508">
    <property type="term" value="P:proteolysis"/>
    <property type="evidence" value="ECO:0007669"/>
    <property type="project" value="UniProtKB-KW"/>
</dbReference>
<dbReference type="InterPro" id="IPR001394">
    <property type="entry name" value="Peptidase_C19_UCH"/>
</dbReference>
<feature type="compositionally biased region" description="Polar residues" evidence="2">
    <location>
        <begin position="23"/>
        <end position="32"/>
    </location>
</feature>
<dbReference type="InterPro" id="IPR028889">
    <property type="entry name" value="USP"/>
</dbReference>
<evidence type="ECO:0000313" key="4">
    <source>
        <dbReference type="EMBL" id="KAL1587246.1"/>
    </source>
</evidence>
<dbReference type="RefSeq" id="XP_069230351.1">
    <property type="nucleotide sequence ID" value="XM_069372984.1"/>
</dbReference>
<dbReference type="GO" id="GO:0005634">
    <property type="term" value="C:nucleus"/>
    <property type="evidence" value="ECO:0007669"/>
    <property type="project" value="TreeGrafter"/>
</dbReference>
<keyword evidence="1" id="KW-0378">Hydrolase</keyword>
<dbReference type="InterPro" id="IPR018200">
    <property type="entry name" value="USP_CS"/>
</dbReference>
<dbReference type="Gene3D" id="3.90.70.10">
    <property type="entry name" value="Cysteine proteinases"/>
    <property type="match status" value="1"/>
</dbReference>
<feature type="compositionally biased region" description="Polar residues" evidence="2">
    <location>
        <begin position="1"/>
        <end position="10"/>
    </location>
</feature>
<feature type="compositionally biased region" description="Basic and acidic residues" evidence="2">
    <location>
        <begin position="445"/>
        <end position="474"/>
    </location>
</feature>
<dbReference type="InterPro" id="IPR013083">
    <property type="entry name" value="Znf_RING/FYVE/PHD"/>
</dbReference>
<dbReference type="EMBL" id="JAAQHG020000011">
    <property type="protein sequence ID" value="KAL1587246.1"/>
    <property type="molecule type" value="Genomic_DNA"/>
</dbReference>
<dbReference type="AlphaFoldDB" id="A0AB34KTY3"/>
<dbReference type="EC" id="3.4.19.12" evidence="1"/>
<reference evidence="4 5" key="1">
    <citation type="journal article" date="2020" name="Microbiol. Resour. Announc.">
        <title>Draft Genome Sequence of a Cladosporium Species Isolated from the Mesophotic Ascidian Didemnum maculosum.</title>
        <authorList>
            <person name="Gioti A."/>
            <person name="Siaperas R."/>
            <person name="Nikolaivits E."/>
            <person name="Le Goff G."/>
            <person name="Ouazzani J."/>
            <person name="Kotoulas G."/>
            <person name="Topakas E."/>
        </authorList>
    </citation>
    <scope>NUCLEOTIDE SEQUENCE [LARGE SCALE GENOMIC DNA]</scope>
    <source>
        <strain evidence="4 5">TM138-S3</strain>
    </source>
</reference>
<dbReference type="Pfam" id="PF00443">
    <property type="entry name" value="UCH"/>
    <property type="match status" value="1"/>
</dbReference>
<dbReference type="PANTHER" id="PTHR24006:SF937">
    <property type="entry name" value="UBIQUITIN CARBOXYL-TERMINAL HYDROLASE"/>
    <property type="match status" value="1"/>
</dbReference>
<keyword evidence="5" id="KW-1185">Reference proteome</keyword>
<evidence type="ECO:0000259" key="3">
    <source>
        <dbReference type="PROSITE" id="PS50235"/>
    </source>
</evidence>
<dbReference type="GO" id="GO:0004843">
    <property type="term" value="F:cysteine-type deubiquitinase activity"/>
    <property type="evidence" value="ECO:0007669"/>
    <property type="project" value="UniProtKB-UniRule"/>
</dbReference>
<sequence>MATTTLTPTGDSPKLVKKGSVSDMKSPNSATQTTFGCQHIKNLLSSARQPATEGYTRLVQSLHNDSNISGNIHKNGSGASATSKTTYLCLQCPNVSTSGERHRKEHAFSVESENGFILCHECRDFVYDPTFEAIRSASVSRKRKYSIFTEPGDKRLVATNSGMVPCAATGLRGLYNMGQTCFMSVILQALIHNPFVRTYYLTEGHPSSACDREACTSCALDDIFTEFYGQEKHEGYGAVHMLQGCWKGGGNLAGYSQQDAHEYLGFILNSLHTANTGEDDEEVSTPARVKDAKTCDCIVHQTFAGILKSTVTCSACKNTTATYDPFVDLSLDVKSPGFSVKKKKLSMINGTSTVKEALPMDLTECLDRFTAPETLSSDSYHCRKCNSAQKAEKRLKLSSLPPVLPVHLKRFSHSQKLSQSSKIDTKIRFPFTLNLEPYTAAPKAPKPDEKAKSKDKDKDKDKHKDKDKEQEAREAAKIEPLYTLSSVIVHKGKIDSGHYVSYARQGDEWFRFDDSMVVRVQEREVLGAEAYMLFYCVDGV</sequence>
<evidence type="ECO:0000313" key="5">
    <source>
        <dbReference type="Proteomes" id="UP000803884"/>
    </source>
</evidence>
<evidence type="ECO:0000256" key="2">
    <source>
        <dbReference type="SAM" id="MobiDB-lite"/>
    </source>
</evidence>
<dbReference type="PROSITE" id="PS50235">
    <property type="entry name" value="USP_3"/>
    <property type="match status" value="1"/>
</dbReference>
<feature type="domain" description="USP" evidence="3">
    <location>
        <begin position="172"/>
        <end position="538"/>
    </location>
</feature>
<organism evidence="4 5">
    <name type="scientific">Cladosporium halotolerans</name>
    <dbReference type="NCBI Taxonomy" id="1052096"/>
    <lineage>
        <taxon>Eukaryota</taxon>
        <taxon>Fungi</taxon>
        <taxon>Dikarya</taxon>
        <taxon>Ascomycota</taxon>
        <taxon>Pezizomycotina</taxon>
        <taxon>Dothideomycetes</taxon>
        <taxon>Dothideomycetidae</taxon>
        <taxon>Cladosporiales</taxon>
        <taxon>Cladosporiaceae</taxon>
        <taxon>Cladosporium</taxon>
    </lineage>
</organism>
<protein>
    <recommendedName>
        <fullName evidence="1">Ubiquitin carboxyl-terminal hydrolase</fullName>
        <ecNumber evidence="1">3.4.19.12</ecNumber>
    </recommendedName>
</protein>
<comment type="caution">
    <text evidence="4">The sequence shown here is derived from an EMBL/GenBank/DDBJ whole genome shotgun (WGS) entry which is preliminary data.</text>
</comment>
<dbReference type="GeneID" id="96005822"/>
<dbReference type="PROSITE" id="PS00973">
    <property type="entry name" value="USP_2"/>
    <property type="match status" value="1"/>
</dbReference>
<comment type="similarity">
    <text evidence="1">Belongs to the peptidase C19 family.</text>
</comment>
<dbReference type="PROSITE" id="PS00972">
    <property type="entry name" value="USP_1"/>
    <property type="match status" value="1"/>
</dbReference>
<proteinExistence type="inferred from homology"/>
<comment type="catalytic activity">
    <reaction evidence="1">
        <text>Thiol-dependent hydrolysis of ester, thioester, amide, peptide and isopeptide bonds formed by the C-terminal Gly of ubiquitin (a 76-residue protein attached to proteins as an intracellular targeting signal).</text>
        <dbReference type="EC" id="3.4.19.12"/>
    </reaction>
</comment>
<feature type="region of interest" description="Disordered" evidence="2">
    <location>
        <begin position="1"/>
        <end position="32"/>
    </location>
</feature>
<dbReference type="SUPFAM" id="SSF54001">
    <property type="entry name" value="Cysteine proteinases"/>
    <property type="match status" value="1"/>
</dbReference>
<gene>
    <name evidence="4" type="ORF">WHR41_04378</name>
</gene>
<accession>A0AB34KTY3</accession>
<keyword evidence="1" id="KW-0833">Ubl conjugation pathway</keyword>
<name>A0AB34KTY3_9PEZI</name>
<feature type="region of interest" description="Disordered" evidence="2">
    <location>
        <begin position="438"/>
        <end position="474"/>
    </location>
</feature>
<keyword evidence="1" id="KW-0645">Protease</keyword>
<evidence type="ECO:0000256" key="1">
    <source>
        <dbReference type="RuleBase" id="RU366025"/>
    </source>
</evidence>
<dbReference type="Proteomes" id="UP000803884">
    <property type="component" value="Unassembled WGS sequence"/>
</dbReference>
<dbReference type="InterPro" id="IPR050164">
    <property type="entry name" value="Peptidase_C19"/>
</dbReference>
<dbReference type="PANTHER" id="PTHR24006">
    <property type="entry name" value="UBIQUITIN CARBOXYL-TERMINAL HYDROLASE"/>
    <property type="match status" value="1"/>
</dbReference>
<dbReference type="SUPFAM" id="SSF57850">
    <property type="entry name" value="RING/U-box"/>
    <property type="match status" value="1"/>
</dbReference>
<dbReference type="InterPro" id="IPR038765">
    <property type="entry name" value="Papain-like_cys_pep_sf"/>
</dbReference>